<dbReference type="InterPro" id="IPR052953">
    <property type="entry name" value="Ser-rich/MCO-related"/>
</dbReference>
<dbReference type="InterPro" id="IPR008972">
    <property type="entry name" value="Cupredoxin"/>
</dbReference>
<dbReference type="SUPFAM" id="SSF49503">
    <property type="entry name" value="Cupredoxins"/>
    <property type="match status" value="1"/>
</dbReference>
<name>A0A9P7Z5G1_9HELO</name>
<dbReference type="Gene3D" id="2.60.40.420">
    <property type="entry name" value="Cupredoxins - blue copper proteins"/>
    <property type="match status" value="1"/>
</dbReference>
<gene>
    <name evidence="2" type="ORF">BJ878DRAFT_15102</name>
</gene>
<dbReference type="Proteomes" id="UP000887226">
    <property type="component" value="Unassembled WGS sequence"/>
</dbReference>
<keyword evidence="3" id="KW-1185">Reference proteome</keyword>
<dbReference type="OrthoDB" id="1921208at2759"/>
<reference evidence="2" key="1">
    <citation type="journal article" date="2021" name="IMA Fungus">
        <title>Genomic characterization of three marine fungi, including Emericellopsis atlantica sp. nov. with signatures of a generalist lifestyle and marine biomass degradation.</title>
        <authorList>
            <person name="Hagestad O.C."/>
            <person name="Hou L."/>
            <person name="Andersen J.H."/>
            <person name="Hansen E.H."/>
            <person name="Altermark B."/>
            <person name="Li C."/>
            <person name="Kuhnert E."/>
            <person name="Cox R.J."/>
            <person name="Crous P.W."/>
            <person name="Spatafora J.W."/>
            <person name="Lail K."/>
            <person name="Amirebrahimi M."/>
            <person name="Lipzen A."/>
            <person name="Pangilinan J."/>
            <person name="Andreopoulos W."/>
            <person name="Hayes R.D."/>
            <person name="Ng V."/>
            <person name="Grigoriev I.V."/>
            <person name="Jackson S.A."/>
            <person name="Sutton T.D.S."/>
            <person name="Dobson A.D.W."/>
            <person name="Rama T."/>
        </authorList>
    </citation>
    <scope>NUCLEOTIDE SEQUENCE</scope>
    <source>
        <strain evidence="2">TRa3180A</strain>
    </source>
</reference>
<proteinExistence type="predicted"/>
<feature type="chain" id="PRO_5040456999" evidence="1">
    <location>
        <begin position="18"/>
        <end position="292"/>
    </location>
</feature>
<keyword evidence="1" id="KW-0732">Signal</keyword>
<dbReference type="AlphaFoldDB" id="A0A9P7Z5G1"/>
<evidence type="ECO:0000313" key="3">
    <source>
        <dbReference type="Proteomes" id="UP000887226"/>
    </source>
</evidence>
<evidence type="ECO:0000313" key="2">
    <source>
        <dbReference type="EMBL" id="KAG9245477.1"/>
    </source>
</evidence>
<organism evidence="2 3">
    <name type="scientific">Calycina marina</name>
    <dbReference type="NCBI Taxonomy" id="1763456"/>
    <lineage>
        <taxon>Eukaryota</taxon>
        <taxon>Fungi</taxon>
        <taxon>Dikarya</taxon>
        <taxon>Ascomycota</taxon>
        <taxon>Pezizomycotina</taxon>
        <taxon>Leotiomycetes</taxon>
        <taxon>Helotiales</taxon>
        <taxon>Pezizellaceae</taxon>
        <taxon>Calycina</taxon>
    </lineage>
</organism>
<dbReference type="CDD" id="cd00920">
    <property type="entry name" value="Cupredoxin"/>
    <property type="match status" value="1"/>
</dbReference>
<accession>A0A9P7Z5G1</accession>
<sequence length="292" mass="28982">MRFSAVAALCAAPLVLAGSLEAEFVSKRGQDIEVRGEASEVSSNKVTIIESTQADVIVIWVNEGGGAATQTVTETKTVTATGGSAVAAATHQVVVGGSSGLVYTPETITAEVGDMVVFTFMSMNHTLTQSTFGEPCVKLAGGMASGFMPNVNNTVVPAPQMAMQVTVATPLWFYCAQTAHCGKGMTFSINPTAEKSQALFKSMAISQNGTGTVSPIAGGTAVASVVAAPATSVAAVASAAASMATGTGSVDAAGACGCSCLCGVAAFPNVAVQGLNSYGGLSGSVAMSALES</sequence>
<protein>
    <submittedName>
        <fullName evidence="2">Uncharacterized protein</fullName>
    </submittedName>
</protein>
<feature type="signal peptide" evidence="1">
    <location>
        <begin position="1"/>
        <end position="17"/>
    </location>
</feature>
<dbReference type="EMBL" id="MU253845">
    <property type="protein sequence ID" value="KAG9245477.1"/>
    <property type="molecule type" value="Genomic_DNA"/>
</dbReference>
<evidence type="ECO:0000256" key="1">
    <source>
        <dbReference type="SAM" id="SignalP"/>
    </source>
</evidence>
<comment type="caution">
    <text evidence="2">The sequence shown here is derived from an EMBL/GenBank/DDBJ whole genome shotgun (WGS) entry which is preliminary data.</text>
</comment>
<dbReference type="PANTHER" id="PTHR34883:SF4">
    <property type="entry name" value="CUPREDOXIN"/>
    <property type="match status" value="1"/>
</dbReference>
<dbReference type="PANTHER" id="PTHR34883">
    <property type="entry name" value="SERINE-RICH PROTEIN, PUTATIVE-RELATED-RELATED"/>
    <property type="match status" value="1"/>
</dbReference>